<sequence length="70" mass="8568">MNKELIKEAIKDKINSLYNKIDNNHYLIWKSPKLKERLENQNEKIKKLIKQYEEELDKIEEIEYEETSLS</sequence>
<keyword evidence="1" id="KW-0175">Coiled coil</keyword>
<dbReference type="AlphaFoldDB" id="J6HBU5"/>
<evidence type="ECO:0000313" key="3">
    <source>
        <dbReference type="Proteomes" id="UP000005244"/>
    </source>
</evidence>
<dbReference type="EMBL" id="ALNK01000021">
    <property type="protein sequence ID" value="EJU22585.1"/>
    <property type="molecule type" value="Genomic_DNA"/>
</dbReference>
<evidence type="ECO:0000313" key="2">
    <source>
        <dbReference type="EMBL" id="EJU22585.1"/>
    </source>
</evidence>
<protein>
    <submittedName>
        <fullName evidence="2">Uncharacterized protein</fullName>
    </submittedName>
</protein>
<feature type="coiled-coil region" evidence="1">
    <location>
        <begin position="31"/>
        <end position="65"/>
    </location>
</feature>
<reference evidence="2 3" key="1">
    <citation type="submission" date="2012-07" db="EMBL/GenBank/DDBJ databases">
        <authorList>
            <person name="Durkin A.S."/>
            <person name="McCorrison J."/>
            <person name="Torralba M."/>
            <person name="Gillis M."/>
            <person name="Methe B."/>
            <person name="Sutton G."/>
            <person name="Nelson K.E."/>
        </authorList>
    </citation>
    <scope>NUCLEOTIDE SEQUENCE [LARGE SCALE GENOMIC DNA]</scope>
    <source>
        <strain evidence="2 3">OBRC8</strain>
    </source>
</reference>
<accession>J6HBU5</accession>
<name>J6HBU5_9FIRM</name>
<gene>
    <name evidence="2" type="ORF">HMPREF1143_1733</name>
</gene>
<dbReference type="RefSeq" id="WP_009531033.1">
    <property type="nucleotide sequence ID" value="NZ_ALNK01000021.1"/>
</dbReference>
<organism evidence="2 3">
    <name type="scientific">Peptoanaerobacter stomatis</name>
    <dbReference type="NCBI Taxonomy" id="796937"/>
    <lineage>
        <taxon>Bacteria</taxon>
        <taxon>Bacillati</taxon>
        <taxon>Bacillota</taxon>
        <taxon>Clostridia</taxon>
        <taxon>Peptostreptococcales</taxon>
        <taxon>Filifactoraceae</taxon>
        <taxon>Peptoanaerobacter</taxon>
    </lineage>
</organism>
<keyword evidence="3" id="KW-1185">Reference proteome</keyword>
<proteinExistence type="predicted"/>
<comment type="caution">
    <text evidence="2">The sequence shown here is derived from an EMBL/GenBank/DDBJ whole genome shotgun (WGS) entry which is preliminary data.</text>
</comment>
<evidence type="ECO:0000256" key="1">
    <source>
        <dbReference type="SAM" id="Coils"/>
    </source>
</evidence>
<dbReference type="Proteomes" id="UP000005244">
    <property type="component" value="Unassembled WGS sequence"/>
</dbReference>